<dbReference type="GO" id="GO:0055028">
    <property type="term" value="C:cortical microtubule"/>
    <property type="evidence" value="ECO:0007669"/>
    <property type="project" value="TreeGrafter"/>
</dbReference>
<gene>
    <name evidence="3" type="ORF">F0562_023560</name>
</gene>
<evidence type="ECO:0000256" key="1">
    <source>
        <dbReference type="ARBA" id="ARBA00023054"/>
    </source>
</evidence>
<accession>A0A5J5BHZ3</accession>
<dbReference type="EMBL" id="CM018035">
    <property type="protein sequence ID" value="KAA8542304.1"/>
    <property type="molecule type" value="Genomic_DNA"/>
</dbReference>
<dbReference type="OrthoDB" id="1926437at2759"/>
<protein>
    <submittedName>
        <fullName evidence="3">Uncharacterized protein</fullName>
    </submittedName>
</protein>
<dbReference type="AlphaFoldDB" id="A0A5J5BHZ3"/>
<organism evidence="3 4">
    <name type="scientific">Nyssa sinensis</name>
    <dbReference type="NCBI Taxonomy" id="561372"/>
    <lineage>
        <taxon>Eukaryota</taxon>
        <taxon>Viridiplantae</taxon>
        <taxon>Streptophyta</taxon>
        <taxon>Embryophyta</taxon>
        <taxon>Tracheophyta</taxon>
        <taxon>Spermatophyta</taxon>
        <taxon>Magnoliopsida</taxon>
        <taxon>eudicotyledons</taxon>
        <taxon>Gunneridae</taxon>
        <taxon>Pentapetalae</taxon>
        <taxon>asterids</taxon>
        <taxon>Cornales</taxon>
        <taxon>Nyssaceae</taxon>
        <taxon>Nyssa</taxon>
    </lineage>
</organism>
<dbReference type="Proteomes" id="UP000325577">
    <property type="component" value="Linkage Group LG12"/>
</dbReference>
<keyword evidence="4" id="KW-1185">Reference proteome</keyword>
<name>A0A5J5BHZ3_9ASTE</name>
<evidence type="ECO:0000313" key="4">
    <source>
        <dbReference type="Proteomes" id="UP000325577"/>
    </source>
</evidence>
<dbReference type="InterPro" id="IPR040265">
    <property type="entry name" value="CHUP1/IPGA1-like"/>
</dbReference>
<evidence type="ECO:0000313" key="3">
    <source>
        <dbReference type="EMBL" id="KAA8542304.1"/>
    </source>
</evidence>
<dbReference type="PANTHER" id="PTHR31342:SF35">
    <property type="entry name" value="PROTEIN CHUP1, CHLOROPLASTIC-LIKE"/>
    <property type="match status" value="1"/>
</dbReference>
<proteinExistence type="predicted"/>
<sequence>MQAKMCVDAAQMKGQLTMLKEQVFVLQMEGKCTRGVKVEKKLKGMKDIELEIMKMMRRTKELQLEKRELAIKLVAAQARITALSNRTESKIIAEMEKEMSSLSLANENLTKQAERLQKYRFGMIEELVYQRWLNTCLRIELQSYKNPTPKDLKR</sequence>
<feature type="coiled-coil region" evidence="2">
    <location>
        <begin position="45"/>
        <end position="119"/>
    </location>
</feature>
<reference evidence="3 4" key="1">
    <citation type="submission" date="2019-09" db="EMBL/GenBank/DDBJ databases">
        <title>A chromosome-level genome assembly of the Chinese tupelo Nyssa sinensis.</title>
        <authorList>
            <person name="Yang X."/>
            <person name="Kang M."/>
            <person name="Yang Y."/>
            <person name="Xiong H."/>
            <person name="Wang M."/>
            <person name="Zhang Z."/>
            <person name="Wang Z."/>
            <person name="Wu H."/>
            <person name="Ma T."/>
            <person name="Liu J."/>
            <person name="Xi Z."/>
        </authorList>
    </citation>
    <scope>NUCLEOTIDE SEQUENCE [LARGE SCALE GENOMIC DNA]</scope>
    <source>
        <strain evidence="3">J267</strain>
        <tissue evidence="3">Leaf</tissue>
    </source>
</reference>
<evidence type="ECO:0000256" key="2">
    <source>
        <dbReference type="SAM" id="Coils"/>
    </source>
</evidence>
<dbReference type="GO" id="GO:0072699">
    <property type="term" value="P:protein localization to cortical microtubule cytoskeleton"/>
    <property type="evidence" value="ECO:0007669"/>
    <property type="project" value="TreeGrafter"/>
</dbReference>
<dbReference type="PANTHER" id="PTHR31342">
    <property type="entry name" value="PROTEIN CHUP1, CHLOROPLASTIC"/>
    <property type="match status" value="1"/>
</dbReference>
<keyword evidence="1 2" id="KW-0175">Coiled coil</keyword>